<dbReference type="AlphaFoldDB" id="A0A3E0H100"/>
<dbReference type="Proteomes" id="UP000256269">
    <property type="component" value="Unassembled WGS sequence"/>
</dbReference>
<proteinExistence type="predicted"/>
<organism evidence="3 4">
    <name type="scientific">Kutzneria buriramensis</name>
    <dbReference type="NCBI Taxonomy" id="1045776"/>
    <lineage>
        <taxon>Bacteria</taxon>
        <taxon>Bacillati</taxon>
        <taxon>Actinomycetota</taxon>
        <taxon>Actinomycetes</taxon>
        <taxon>Pseudonocardiales</taxon>
        <taxon>Pseudonocardiaceae</taxon>
        <taxon>Kutzneria</taxon>
    </lineage>
</organism>
<keyword evidence="1" id="KW-0732">Signal</keyword>
<dbReference type="SUPFAM" id="SSF50370">
    <property type="entry name" value="Ricin B-like lectins"/>
    <property type="match status" value="1"/>
</dbReference>
<evidence type="ECO:0000313" key="3">
    <source>
        <dbReference type="EMBL" id="REH36196.1"/>
    </source>
</evidence>
<dbReference type="SMART" id="SM00458">
    <property type="entry name" value="RICIN"/>
    <property type="match status" value="1"/>
</dbReference>
<comment type="caution">
    <text evidence="3">The sequence shown here is derived from an EMBL/GenBank/DDBJ whole genome shotgun (WGS) entry which is preliminary data.</text>
</comment>
<name>A0A3E0H100_9PSEU</name>
<dbReference type="InterPro" id="IPR035992">
    <property type="entry name" value="Ricin_B-like_lectins"/>
</dbReference>
<feature type="chain" id="PRO_5017778003" evidence="1">
    <location>
        <begin position="25"/>
        <end position="160"/>
    </location>
</feature>
<evidence type="ECO:0000313" key="4">
    <source>
        <dbReference type="Proteomes" id="UP000256269"/>
    </source>
</evidence>
<feature type="signal peptide" evidence="1">
    <location>
        <begin position="1"/>
        <end position="24"/>
    </location>
</feature>
<sequence>MKRLLAVLAAALAFAAVTATPASAEPPIREIHQAGTQNCIDVAGADKADGATILMYPCTHGSNERWQFRSTGDGYSQVIAMHSGKCLDVAGGSISDYANIIQYTCDGGDNQRWRYVQSGQYLKLQVKHSQKYLDVHTRTDNLRHAEQDYVGILLEDYPSA</sequence>
<dbReference type="Pfam" id="PF14200">
    <property type="entry name" value="RicinB_lectin_2"/>
    <property type="match status" value="1"/>
</dbReference>
<accession>A0A3E0H100</accession>
<keyword evidence="3" id="KW-0430">Lectin</keyword>
<evidence type="ECO:0000259" key="2">
    <source>
        <dbReference type="SMART" id="SM00458"/>
    </source>
</evidence>
<keyword evidence="4" id="KW-1185">Reference proteome</keyword>
<evidence type="ECO:0000256" key="1">
    <source>
        <dbReference type="SAM" id="SignalP"/>
    </source>
</evidence>
<dbReference type="PROSITE" id="PS50231">
    <property type="entry name" value="RICIN_B_LECTIN"/>
    <property type="match status" value="1"/>
</dbReference>
<dbReference type="InterPro" id="IPR000772">
    <property type="entry name" value="Ricin_B_lectin"/>
</dbReference>
<protein>
    <submittedName>
        <fullName evidence="3">Ricin-type beta-trefoil lectin protein</fullName>
    </submittedName>
</protein>
<feature type="domain" description="Ricin B lectin" evidence="2">
    <location>
        <begin position="25"/>
        <end position="155"/>
    </location>
</feature>
<dbReference type="RefSeq" id="WP_116179504.1">
    <property type="nucleotide sequence ID" value="NZ_CP144375.1"/>
</dbReference>
<dbReference type="GO" id="GO:0030246">
    <property type="term" value="F:carbohydrate binding"/>
    <property type="evidence" value="ECO:0007669"/>
    <property type="project" value="UniProtKB-KW"/>
</dbReference>
<dbReference type="OrthoDB" id="5381276at2"/>
<reference evidence="3 4" key="1">
    <citation type="submission" date="2018-08" db="EMBL/GenBank/DDBJ databases">
        <title>Genomic Encyclopedia of Archaeal and Bacterial Type Strains, Phase II (KMG-II): from individual species to whole genera.</title>
        <authorList>
            <person name="Goeker M."/>
        </authorList>
    </citation>
    <scope>NUCLEOTIDE SEQUENCE [LARGE SCALE GENOMIC DNA]</scope>
    <source>
        <strain evidence="3 4">DSM 45791</strain>
    </source>
</reference>
<gene>
    <name evidence="3" type="ORF">BCF44_11665</name>
</gene>
<dbReference type="CDD" id="cd00161">
    <property type="entry name" value="beta-trefoil_Ricin-like"/>
    <property type="match status" value="1"/>
</dbReference>
<dbReference type="Gene3D" id="2.80.10.50">
    <property type="match status" value="2"/>
</dbReference>
<dbReference type="EMBL" id="QUNO01000016">
    <property type="protein sequence ID" value="REH36196.1"/>
    <property type="molecule type" value="Genomic_DNA"/>
</dbReference>